<keyword evidence="1" id="KW-0472">Membrane</keyword>
<feature type="transmembrane region" description="Helical" evidence="1">
    <location>
        <begin position="74"/>
        <end position="91"/>
    </location>
</feature>
<comment type="caution">
    <text evidence="2">The sequence shown here is derived from an EMBL/GenBank/DDBJ whole genome shotgun (WGS) entry which is preliminary data.</text>
</comment>
<evidence type="ECO:0000313" key="2">
    <source>
        <dbReference type="EMBL" id="NEK25013.1"/>
    </source>
</evidence>
<accession>A0A6P0CKF2</accession>
<name>A0A6P0CKF2_9RHOB</name>
<reference evidence="2 3" key="1">
    <citation type="submission" date="2020-01" db="EMBL/GenBank/DDBJ databases">
        <title>Sulfitobacter sediminilitoris sp. nov., isolated from a tidal flat.</title>
        <authorList>
            <person name="Park S."/>
            <person name="Yoon J.-H."/>
        </authorList>
    </citation>
    <scope>NUCLEOTIDE SEQUENCE [LARGE SCALE GENOMIC DNA]</scope>
    <source>
        <strain evidence="2 3">JBTF-M27</strain>
    </source>
</reference>
<organism evidence="2 3">
    <name type="scientific">Sulfitobacter sediminilitoris</name>
    <dbReference type="NCBI Taxonomy" id="2698830"/>
    <lineage>
        <taxon>Bacteria</taxon>
        <taxon>Pseudomonadati</taxon>
        <taxon>Pseudomonadota</taxon>
        <taxon>Alphaproteobacteria</taxon>
        <taxon>Rhodobacterales</taxon>
        <taxon>Roseobacteraceae</taxon>
        <taxon>Sulfitobacter</taxon>
    </lineage>
</organism>
<keyword evidence="1" id="KW-0812">Transmembrane</keyword>
<feature type="transmembrane region" description="Helical" evidence="1">
    <location>
        <begin position="24"/>
        <end position="42"/>
    </location>
</feature>
<dbReference type="AlphaFoldDB" id="A0A6P0CKF2"/>
<dbReference type="Proteomes" id="UP000468591">
    <property type="component" value="Unassembled WGS sequence"/>
</dbReference>
<keyword evidence="3" id="KW-1185">Reference proteome</keyword>
<sequence length="122" mass="13406">MADEPKNAEDHPIASEKEALSKKLDAIGWAVFLIWVGFASLLDFGWAWGPIGVAVIILGATVVRWRLNLKIEGFWIVVGLMFLIGGLWELFGISWPLAPFLIIGCGLAILWGVFSGKNLVKK</sequence>
<dbReference type="RefSeq" id="WP_164356203.1">
    <property type="nucleotide sequence ID" value="NZ_JAABNT010000032.1"/>
</dbReference>
<evidence type="ECO:0000313" key="3">
    <source>
        <dbReference type="Proteomes" id="UP000468591"/>
    </source>
</evidence>
<gene>
    <name evidence="2" type="ORF">GV827_21840</name>
</gene>
<keyword evidence="1" id="KW-1133">Transmembrane helix</keyword>
<feature type="transmembrane region" description="Helical" evidence="1">
    <location>
        <begin position="97"/>
        <end position="114"/>
    </location>
</feature>
<proteinExistence type="predicted"/>
<evidence type="ECO:0000256" key="1">
    <source>
        <dbReference type="SAM" id="Phobius"/>
    </source>
</evidence>
<dbReference type="EMBL" id="JAABNT010000032">
    <property type="protein sequence ID" value="NEK25013.1"/>
    <property type="molecule type" value="Genomic_DNA"/>
</dbReference>
<protein>
    <submittedName>
        <fullName evidence="2">Uncharacterized protein</fullName>
    </submittedName>
</protein>